<dbReference type="RefSeq" id="WP_016551292.1">
    <property type="nucleotide sequence ID" value="NZ_AKWZ02000011.1"/>
</dbReference>
<proteinExistence type="inferred from homology"/>
<keyword evidence="1" id="KW-0560">Oxidoreductase</keyword>
<reference evidence="3" key="1">
    <citation type="submission" date="2013-04" db="EMBL/GenBank/DDBJ databases">
        <authorList>
            <person name="Harkins D.M."/>
            <person name="Durkin A.S."/>
            <person name="Selengut J.D."/>
            <person name="Sanka R."/>
            <person name="DePew J."/>
            <person name="Purushe J."/>
            <person name="Ahmed A."/>
            <person name="van der Linden H."/>
            <person name="Goris M.G.A."/>
            <person name="Hartskeerl R.A."/>
            <person name="Vinetz J.M."/>
            <person name="Sutton G.G."/>
            <person name="Nelson W.C."/>
            <person name="Fouts D.E."/>
        </authorList>
    </citation>
    <scope>NUCLEOTIDE SEQUENCE [LARGE SCALE GENOMIC DNA]</scope>
    <source>
        <strain evidence="3">BUT 6</strain>
    </source>
</reference>
<evidence type="ECO:0000256" key="1">
    <source>
        <dbReference type="ARBA" id="ARBA00023002"/>
    </source>
</evidence>
<comment type="similarity">
    <text evidence="2">Belongs to the short-chain dehydrogenases/reductases (SDR) family.</text>
</comment>
<dbReference type="GO" id="GO:0016491">
    <property type="term" value="F:oxidoreductase activity"/>
    <property type="evidence" value="ECO:0007669"/>
    <property type="project" value="UniProtKB-KW"/>
</dbReference>
<dbReference type="PRINTS" id="PR00080">
    <property type="entry name" value="SDRFAMILY"/>
</dbReference>
<comment type="caution">
    <text evidence="3">The sequence shown here is derived from an EMBL/GenBank/DDBJ whole genome shotgun (WGS) entry which is preliminary data.</text>
</comment>
<name>S3UQP2_9LEPT</name>
<evidence type="ECO:0000256" key="2">
    <source>
        <dbReference type="RuleBase" id="RU000363"/>
    </source>
</evidence>
<dbReference type="Pfam" id="PF00106">
    <property type="entry name" value="adh_short"/>
    <property type="match status" value="1"/>
</dbReference>
<keyword evidence="4" id="KW-1185">Reference proteome</keyword>
<dbReference type="PRINTS" id="PR00081">
    <property type="entry name" value="GDHRDH"/>
</dbReference>
<dbReference type="STRING" id="1193011.LEP1GSC058_0918"/>
<dbReference type="PANTHER" id="PTHR43157">
    <property type="entry name" value="PHOSPHATIDYLINOSITOL-GLYCAN BIOSYNTHESIS CLASS F PROTEIN-RELATED"/>
    <property type="match status" value="1"/>
</dbReference>
<gene>
    <name evidence="3" type="ORF">LEP1GSC058_0918</name>
</gene>
<organism evidence="3 4">
    <name type="scientific">Leptospira fainei serovar Hurstbridge str. BUT 6</name>
    <dbReference type="NCBI Taxonomy" id="1193011"/>
    <lineage>
        <taxon>Bacteria</taxon>
        <taxon>Pseudomonadati</taxon>
        <taxon>Spirochaetota</taxon>
        <taxon>Spirochaetia</taxon>
        <taxon>Leptospirales</taxon>
        <taxon>Leptospiraceae</taxon>
        <taxon>Leptospira</taxon>
    </lineage>
</organism>
<evidence type="ECO:0000313" key="3">
    <source>
        <dbReference type="EMBL" id="EPG72726.1"/>
    </source>
</evidence>
<dbReference type="OrthoDB" id="5786478at2"/>
<dbReference type="AlphaFoldDB" id="S3UQP2"/>
<protein>
    <submittedName>
        <fullName evidence="3">Oxidoreductase, short chain dehydrogenase/reductase family protein</fullName>
    </submittedName>
</protein>
<dbReference type="Proteomes" id="UP000014540">
    <property type="component" value="Unassembled WGS sequence"/>
</dbReference>
<dbReference type="Gene3D" id="3.40.50.720">
    <property type="entry name" value="NAD(P)-binding Rossmann-like Domain"/>
    <property type="match status" value="1"/>
</dbReference>
<dbReference type="InterPro" id="IPR036291">
    <property type="entry name" value="NAD(P)-bd_dom_sf"/>
</dbReference>
<dbReference type="InterPro" id="IPR002347">
    <property type="entry name" value="SDR_fam"/>
</dbReference>
<dbReference type="EMBL" id="AKWZ02000011">
    <property type="protein sequence ID" value="EPG72726.1"/>
    <property type="molecule type" value="Genomic_DNA"/>
</dbReference>
<accession>S3UQP2</accession>
<dbReference type="SUPFAM" id="SSF51735">
    <property type="entry name" value="NAD(P)-binding Rossmann-fold domains"/>
    <property type="match status" value="1"/>
</dbReference>
<dbReference type="PANTHER" id="PTHR43157:SF31">
    <property type="entry name" value="PHOSPHATIDYLINOSITOL-GLYCAN BIOSYNTHESIS CLASS F PROTEIN"/>
    <property type="match status" value="1"/>
</dbReference>
<dbReference type="CDD" id="cd05327">
    <property type="entry name" value="retinol-DH_like_SDR_c_like"/>
    <property type="match status" value="1"/>
</dbReference>
<evidence type="ECO:0000313" key="4">
    <source>
        <dbReference type="Proteomes" id="UP000014540"/>
    </source>
</evidence>
<sequence>MKHAVITGGTEGIGKATVSGLADRGWAVTMVVRNPMKAEKTISEIRNRTGNENIDFVTSDLSSLANVASAATNLKKKIPKIDALINNAGVMSPERKISEDGYELNFAVNHLSHALLTEILLSNIKAASQGRVISVSSKLYRNAKPDPDDLSKEKSYGWMGAYSDSKLYNIFFTQDLADRMKGTQVTANALHPGVVNTELSRDLKGPLGFIFSGIKNLLFISPEKGAQTSIYLADAPGLETVSGQYFEDRKQVKLGGPALNSELREKIREETRKIISKFM</sequence>